<dbReference type="NCBIfam" id="TIGR02961">
    <property type="entry name" value="allantoicase"/>
    <property type="match status" value="1"/>
</dbReference>
<dbReference type="SUPFAM" id="SSF49785">
    <property type="entry name" value="Galactose-binding domain-like"/>
    <property type="match status" value="2"/>
</dbReference>
<keyword evidence="6" id="KW-0378">Hydrolase</keyword>
<feature type="coiled-coil region" evidence="12">
    <location>
        <begin position="1002"/>
        <end position="1091"/>
    </location>
</feature>
<dbReference type="HAMAP" id="MF_00813">
    <property type="entry name" value="Allantoicase"/>
    <property type="match status" value="1"/>
</dbReference>
<feature type="coiled-coil region" evidence="12">
    <location>
        <begin position="816"/>
        <end position="843"/>
    </location>
</feature>
<dbReference type="EMBL" id="JACAZI010000004">
    <property type="protein sequence ID" value="KAF7361671.1"/>
    <property type="molecule type" value="Genomic_DNA"/>
</dbReference>
<dbReference type="Pfam" id="PF08647">
    <property type="entry name" value="BRE1"/>
    <property type="match status" value="1"/>
</dbReference>
<keyword evidence="12" id="KW-0175">Coiled coil</keyword>
<dbReference type="PROSITE" id="PS50089">
    <property type="entry name" value="ZF_RING_2"/>
    <property type="match status" value="1"/>
</dbReference>
<evidence type="ECO:0000256" key="3">
    <source>
        <dbReference type="ARBA" id="ARBA00022631"/>
    </source>
</evidence>
<comment type="function">
    <text evidence="10">E3 ubiquitin-protein ligase that mediates monoubiquitination of histone H2B to form H2BK123ub1. H2BK123ub1 gives a specific tag for epigenetic transcriptional activation and is also a prerequisite for H3K4me and H3K79me formation.</text>
</comment>
<dbReference type="InterPro" id="IPR005164">
    <property type="entry name" value="Allantoicase"/>
</dbReference>
<evidence type="ECO:0000256" key="9">
    <source>
        <dbReference type="ARBA" id="ARBA00047684"/>
    </source>
</evidence>
<dbReference type="InterPro" id="IPR015908">
    <property type="entry name" value="Allantoicase_dom"/>
</dbReference>
<reference evidence="15" key="1">
    <citation type="submission" date="2020-05" db="EMBL/GenBank/DDBJ databases">
        <title>Mycena genomes resolve the evolution of fungal bioluminescence.</title>
        <authorList>
            <person name="Tsai I.J."/>
        </authorList>
    </citation>
    <scope>NUCLEOTIDE SEQUENCE</scope>
    <source>
        <strain evidence="15">CCC161011</strain>
    </source>
</reference>
<evidence type="ECO:0000256" key="7">
    <source>
        <dbReference type="ARBA" id="ARBA00022833"/>
    </source>
</evidence>
<dbReference type="Proteomes" id="UP000620124">
    <property type="component" value="Unassembled WGS sequence"/>
</dbReference>
<keyword evidence="3" id="KW-0659">Purine metabolism</keyword>
<dbReference type="FunFam" id="2.60.120.260:FF:000059">
    <property type="entry name" value="Probable allantoicase"/>
    <property type="match status" value="1"/>
</dbReference>
<gene>
    <name evidence="15" type="ORF">MVEN_00510600</name>
</gene>
<feature type="domain" description="RING-type" evidence="14">
    <location>
        <begin position="1302"/>
        <end position="1342"/>
    </location>
</feature>
<keyword evidence="8" id="KW-0456">Lyase</keyword>
<evidence type="ECO:0000256" key="6">
    <source>
        <dbReference type="ARBA" id="ARBA00022801"/>
    </source>
</evidence>
<dbReference type="SUPFAM" id="SSF51182">
    <property type="entry name" value="RmlC-like cupins"/>
    <property type="match status" value="1"/>
</dbReference>
<keyword evidence="16" id="KW-1185">Reference proteome</keyword>
<evidence type="ECO:0000313" key="16">
    <source>
        <dbReference type="Proteomes" id="UP000620124"/>
    </source>
</evidence>
<dbReference type="Pfam" id="PF00097">
    <property type="entry name" value="zf-C3HC4"/>
    <property type="match status" value="1"/>
</dbReference>
<dbReference type="Gene3D" id="3.30.40.10">
    <property type="entry name" value="Zinc/RING finger domain, C3HC4 (zinc finger)"/>
    <property type="match status" value="1"/>
</dbReference>
<comment type="catalytic activity">
    <reaction evidence="9">
        <text>(S)-ureidoglycolate = urea + glyoxylate</text>
        <dbReference type="Rhea" id="RHEA:11304"/>
        <dbReference type="ChEBI" id="CHEBI:16199"/>
        <dbReference type="ChEBI" id="CHEBI:36655"/>
        <dbReference type="ChEBI" id="CHEBI:57296"/>
        <dbReference type="EC" id="4.3.2.3"/>
    </reaction>
</comment>
<dbReference type="Pfam" id="PF04115">
    <property type="entry name" value="Ureidogly_lyase"/>
    <property type="match status" value="1"/>
</dbReference>
<dbReference type="GO" id="GO:0050385">
    <property type="term" value="F:ureidoglycolate lyase activity"/>
    <property type="evidence" value="ECO:0007669"/>
    <property type="project" value="UniProtKB-EC"/>
</dbReference>
<dbReference type="InterPro" id="IPR047233">
    <property type="entry name" value="UAH_cupin"/>
</dbReference>
<evidence type="ECO:0000256" key="5">
    <source>
        <dbReference type="ARBA" id="ARBA00022771"/>
    </source>
</evidence>
<organism evidence="15 16">
    <name type="scientific">Mycena venus</name>
    <dbReference type="NCBI Taxonomy" id="2733690"/>
    <lineage>
        <taxon>Eukaryota</taxon>
        <taxon>Fungi</taxon>
        <taxon>Dikarya</taxon>
        <taxon>Basidiomycota</taxon>
        <taxon>Agaricomycotina</taxon>
        <taxon>Agaricomycetes</taxon>
        <taxon>Agaricomycetidae</taxon>
        <taxon>Agaricales</taxon>
        <taxon>Marasmiineae</taxon>
        <taxon>Mycenaceae</taxon>
        <taxon>Mycena</taxon>
    </lineage>
</organism>
<dbReference type="InterPro" id="IPR024060">
    <property type="entry name" value="Ureidoglycolate_lyase_dom_sf"/>
</dbReference>
<sequence length="1356" mass="150239">MARRVPLDAFAEEFATFTELSSVALGGRVLSVSDDFFAEAFHLLLVESAPSLKGQFGPKGALYSGWESRRHNPAYDWCIIQLGTSGSVSGFDIDTSHFNGNEAPEVSVEVLSGLASEEPGKEDPRWVEVLPKQAMGPNSRHLFRIPETTGVNFVKLNMYPDGGDCTWVYGQVIPVHPQDPAEAFDLAHVFAGGRVEFTSDQHFGVGSNLILPGRGKDMGDGWETKRSREKGHKDWAIIKLGAPGALEQVEIDTAHFKGNFPESCEIHALAVSDNIDWASSKGEGHEWTVILPRTKLGPHRQHYFQPENVEGQRYTHVKVTIHPDGGIKRVRIIGTKGEGSSSVPKTKEQAEVADAAPAFMVSSVNTISVPVLPLTPEAFAPFGQVIQAYGDHNAAPKGTKITPANQGSASKFHKLSLLASSYPVEARATAGISVYRCNPLEGISSDGTADLKIMERHPFTNQAFIPMGKGPGEGLADPGCVYLVVVAKNGADGGPDVKTVRAFVANASQGIVYDTAVWHQPMTVLGKAMDLACVETQVGDGGLADCEIVELESAVRLRLPKEYASSQFANGAPYVNGSAPDSEEPSDVDNLEMFRKEAIFRRMKHYSREHDRSQSRVAELEKRKNTCEAGLAAMAACWTQLVEAIRLVAKPEDLPQNTPNTRDLFDISSHISDDDVPDLVSALEDNMQATRNLVTKFVSLGNGSQISGGDAYIRCQKVQTECVALRSEMQVINSKLRDSEAQKHQLHEQLVAAQTAADRLRSKTVQAIKPRPETDLAQSPTEEQRKPSSPVPPTPSTPIINGHNGLIELEERKFLADLREKQLEELRKEVADLTASNNLLTLNSKVAPLEVVTESPHYKVLMDHASYLIHALSETQQENTRLSEELQAALDSRREWEEAVETAANESNKELKTMISKRDAENARLRDQREQQAAELNERKQKDSVKLASMKELESLAEARSARIVVLESQLGRHKAQLAANAGNENLMHFFFSGQLDDMAYIEELRNRVTAAEQRAAAVDQTLSIFQDDHPNVVQHMEAEANALQKLAAATAKLDKYEQTYGDLSSLPPDVAQLAEKVRVQEEEIKRLRLKDEQHVKEKTSVYSELDQLSAAWEALDRQVKSKVFELKDMEDRVAKSGLDKAKSENKFFAAMRDKEAVENERKNLSRNQEKQGKIVERLVEAEKNLSQQVMSLEKDLGQVRRQYEARTMELSGCRRDIRELKTQQEADVVRLTNCKTLLVEREKELSDKKAELQKVTEELLLSKKRIEKQTVQLQERATGSSSSREAELEKELKLTMNVLKCSACKGAEFRDSVIIKCGHTFCKPCVDARLSTRQRKCPACNLPFGAGEVHTIYLQ</sequence>
<feature type="coiled-coil region" evidence="12">
    <location>
        <begin position="872"/>
        <end position="942"/>
    </location>
</feature>
<dbReference type="PANTHER" id="PTHR12045">
    <property type="entry name" value="ALLANTOICASE"/>
    <property type="match status" value="1"/>
</dbReference>
<accession>A0A8H6YNV9</accession>
<dbReference type="GO" id="GO:0008270">
    <property type="term" value="F:zinc ion binding"/>
    <property type="evidence" value="ECO:0007669"/>
    <property type="project" value="UniProtKB-KW"/>
</dbReference>
<comment type="caution">
    <text evidence="15">The sequence shown here is derived from an EMBL/GenBank/DDBJ whole genome shotgun (WGS) entry which is preliminary data.</text>
</comment>
<feature type="region of interest" description="Disordered" evidence="13">
    <location>
        <begin position="763"/>
        <end position="802"/>
    </location>
</feature>
<dbReference type="PANTHER" id="PTHR12045:SF3">
    <property type="entry name" value="INACTIVE ALLANTOICASE-RELATED"/>
    <property type="match status" value="1"/>
</dbReference>
<dbReference type="InterPro" id="IPR058643">
    <property type="entry name" value="BRE1-like_CC"/>
</dbReference>
<dbReference type="InterPro" id="IPR011051">
    <property type="entry name" value="RmlC_Cupin_sf"/>
</dbReference>
<dbReference type="InterPro" id="IPR001841">
    <property type="entry name" value="Znf_RING"/>
</dbReference>
<evidence type="ECO:0000313" key="15">
    <source>
        <dbReference type="EMBL" id="KAF7361671.1"/>
    </source>
</evidence>
<evidence type="ECO:0000256" key="1">
    <source>
        <dbReference type="ARBA" id="ARBA00009242"/>
    </source>
</evidence>
<comment type="subunit">
    <text evidence="2">Homodimer.</text>
</comment>
<evidence type="ECO:0000256" key="13">
    <source>
        <dbReference type="SAM" id="MobiDB-lite"/>
    </source>
</evidence>
<evidence type="ECO:0000256" key="10">
    <source>
        <dbReference type="ARBA" id="ARBA00059679"/>
    </source>
</evidence>
<keyword evidence="7" id="KW-0862">Zinc</keyword>
<dbReference type="Gene3D" id="2.60.120.260">
    <property type="entry name" value="Galactose-binding domain-like"/>
    <property type="match status" value="2"/>
</dbReference>
<dbReference type="GO" id="GO:0000256">
    <property type="term" value="P:allantoin catabolic process"/>
    <property type="evidence" value="ECO:0007669"/>
    <property type="project" value="InterPro"/>
</dbReference>
<evidence type="ECO:0000256" key="12">
    <source>
        <dbReference type="SAM" id="Coils"/>
    </source>
</evidence>
<dbReference type="InterPro" id="IPR018957">
    <property type="entry name" value="Znf_C3HC4_RING-type"/>
</dbReference>
<dbReference type="Gene3D" id="2.60.120.480">
    <property type="entry name" value="Ureidoglycolate hydrolase"/>
    <property type="match status" value="1"/>
</dbReference>
<feature type="coiled-coil region" evidence="12">
    <location>
        <begin position="1176"/>
        <end position="1203"/>
    </location>
</feature>
<proteinExistence type="inferred from homology"/>
<dbReference type="CDD" id="cd20298">
    <property type="entry name" value="cupin_UAH"/>
    <property type="match status" value="1"/>
</dbReference>
<keyword evidence="5 11" id="KW-0863">Zinc-finger</keyword>
<dbReference type="InterPro" id="IPR013083">
    <property type="entry name" value="Znf_RING/FYVE/PHD"/>
</dbReference>
<evidence type="ECO:0000256" key="11">
    <source>
        <dbReference type="PROSITE-ProRule" id="PRU00175"/>
    </source>
</evidence>
<protein>
    <submittedName>
        <fullName evidence="15">Putative allantoicase</fullName>
    </submittedName>
</protein>
<dbReference type="GO" id="GO:0006144">
    <property type="term" value="P:purine nucleobase metabolic process"/>
    <property type="evidence" value="ECO:0007669"/>
    <property type="project" value="UniProtKB-KW"/>
</dbReference>
<evidence type="ECO:0000256" key="8">
    <source>
        <dbReference type="ARBA" id="ARBA00023239"/>
    </source>
</evidence>
<evidence type="ECO:0000259" key="14">
    <source>
        <dbReference type="PROSITE" id="PS50089"/>
    </source>
</evidence>
<dbReference type="Pfam" id="PF26095">
    <property type="entry name" value="CC_Bre1"/>
    <property type="match status" value="1"/>
</dbReference>
<evidence type="ECO:0000256" key="2">
    <source>
        <dbReference type="ARBA" id="ARBA00011738"/>
    </source>
</evidence>
<name>A0A8H6YNV9_9AGAR</name>
<dbReference type="InterPro" id="IPR007247">
    <property type="entry name" value="Ureidogly_lyase"/>
</dbReference>
<comment type="similarity">
    <text evidence="1">Belongs to the allantoicase family.</text>
</comment>
<dbReference type="SUPFAM" id="SSF57850">
    <property type="entry name" value="RING/U-box"/>
    <property type="match status" value="1"/>
</dbReference>
<dbReference type="InterPro" id="IPR017907">
    <property type="entry name" value="Znf_RING_CS"/>
</dbReference>
<dbReference type="Pfam" id="PF03561">
    <property type="entry name" value="Allantoicase"/>
    <property type="match status" value="2"/>
</dbReference>
<dbReference type="InterPro" id="IPR008979">
    <property type="entry name" value="Galactose-bd-like_sf"/>
</dbReference>
<dbReference type="GO" id="GO:0004037">
    <property type="term" value="F:allantoicase activity"/>
    <property type="evidence" value="ECO:0007669"/>
    <property type="project" value="InterPro"/>
</dbReference>
<feature type="coiled-coil region" evidence="12">
    <location>
        <begin position="729"/>
        <end position="763"/>
    </location>
</feature>
<dbReference type="PROSITE" id="PS00518">
    <property type="entry name" value="ZF_RING_1"/>
    <property type="match status" value="1"/>
</dbReference>
<dbReference type="SMART" id="SM00184">
    <property type="entry name" value="RING"/>
    <property type="match status" value="1"/>
</dbReference>
<feature type="coiled-coil region" evidence="12">
    <location>
        <begin position="1239"/>
        <end position="1270"/>
    </location>
</feature>
<dbReference type="OrthoDB" id="10266039at2759"/>
<dbReference type="GO" id="GO:0004848">
    <property type="term" value="F:ureidoglycolate hydrolase activity"/>
    <property type="evidence" value="ECO:0007669"/>
    <property type="project" value="InterPro"/>
</dbReference>
<evidence type="ECO:0000256" key="4">
    <source>
        <dbReference type="ARBA" id="ARBA00022723"/>
    </source>
</evidence>
<dbReference type="CDD" id="cd16499">
    <property type="entry name" value="RING-HC_Bre1-like"/>
    <property type="match status" value="1"/>
</dbReference>
<keyword evidence="4" id="KW-0479">Metal-binding</keyword>